<dbReference type="Proteomes" id="UP000095283">
    <property type="component" value="Unplaced"/>
</dbReference>
<evidence type="ECO:0000313" key="3">
    <source>
        <dbReference type="WBParaSite" id="Hba_05919"/>
    </source>
</evidence>
<dbReference type="InterPro" id="IPR056660">
    <property type="entry name" value="DUF7758"/>
</dbReference>
<feature type="domain" description="DUF7758" evidence="1">
    <location>
        <begin position="30"/>
        <end position="124"/>
    </location>
</feature>
<dbReference type="AlphaFoldDB" id="A0A1I7WLB5"/>
<dbReference type="WBParaSite" id="Hba_05919">
    <property type="protein sequence ID" value="Hba_05919"/>
    <property type="gene ID" value="Hba_05919"/>
</dbReference>
<dbReference type="Pfam" id="PF24944">
    <property type="entry name" value="DUF7758"/>
    <property type="match status" value="1"/>
</dbReference>
<organism evidence="2 3">
    <name type="scientific">Heterorhabditis bacteriophora</name>
    <name type="common">Entomopathogenic nematode worm</name>
    <dbReference type="NCBI Taxonomy" id="37862"/>
    <lineage>
        <taxon>Eukaryota</taxon>
        <taxon>Metazoa</taxon>
        <taxon>Ecdysozoa</taxon>
        <taxon>Nematoda</taxon>
        <taxon>Chromadorea</taxon>
        <taxon>Rhabditida</taxon>
        <taxon>Rhabditina</taxon>
        <taxon>Rhabditomorpha</taxon>
        <taxon>Strongyloidea</taxon>
        <taxon>Heterorhabditidae</taxon>
        <taxon>Heterorhabditis</taxon>
    </lineage>
</organism>
<keyword evidence="2" id="KW-1185">Reference proteome</keyword>
<evidence type="ECO:0000313" key="2">
    <source>
        <dbReference type="Proteomes" id="UP000095283"/>
    </source>
</evidence>
<protein>
    <submittedName>
        <fullName evidence="3">26S proteasome regulatory subunit N1</fullName>
    </submittedName>
</protein>
<accession>A0A1I7WLB5</accession>
<dbReference type="PANTHER" id="PTHR38624">
    <property type="entry name" value="PROTEIN CBG08397-RELATED"/>
    <property type="match status" value="1"/>
</dbReference>
<name>A0A1I7WLB5_HETBA</name>
<proteinExistence type="predicted"/>
<reference evidence="3" key="1">
    <citation type="submission" date="2016-11" db="UniProtKB">
        <authorList>
            <consortium name="WormBaseParasite"/>
        </authorList>
    </citation>
    <scope>IDENTIFICATION</scope>
</reference>
<evidence type="ECO:0000259" key="1">
    <source>
        <dbReference type="Pfam" id="PF24944"/>
    </source>
</evidence>
<dbReference type="PANTHER" id="PTHR38624:SF1">
    <property type="entry name" value="KIF-BINDING PROTEIN"/>
    <property type="match status" value="1"/>
</dbReference>
<sequence>MSTRQSDFDKARLLAESGKADEALEAIATCSFEEKKDACNVCIDILEGVKLVKENVWMNLYTEAVYDTFSKMNRCARDEEREQVWNRLKEMYYEITLAAKKIWRDKNMPERLTIYVLLAKLCKSYLDVADEESFKMCEAMAREAKFCGKGTLDDEDWKEANRSIELIKKTIADALHERDLLVDSD</sequence>